<feature type="region of interest" description="Disordered" evidence="1">
    <location>
        <begin position="140"/>
        <end position="162"/>
    </location>
</feature>
<dbReference type="Proteomes" id="UP000029981">
    <property type="component" value="Chromosome 4"/>
</dbReference>
<accession>A0A0A0L2P0</accession>
<evidence type="ECO:0000313" key="3">
    <source>
        <dbReference type="Proteomes" id="UP000029981"/>
    </source>
</evidence>
<organism evidence="2 3">
    <name type="scientific">Cucumis sativus</name>
    <name type="common">Cucumber</name>
    <dbReference type="NCBI Taxonomy" id="3659"/>
    <lineage>
        <taxon>Eukaryota</taxon>
        <taxon>Viridiplantae</taxon>
        <taxon>Streptophyta</taxon>
        <taxon>Embryophyta</taxon>
        <taxon>Tracheophyta</taxon>
        <taxon>Spermatophyta</taxon>
        <taxon>Magnoliopsida</taxon>
        <taxon>eudicotyledons</taxon>
        <taxon>Gunneridae</taxon>
        <taxon>Pentapetalae</taxon>
        <taxon>rosids</taxon>
        <taxon>fabids</taxon>
        <taxon>Cucurbitales</taxon>
        <taxon>Cucurbitaceae</taxon>
        <taxon>Benincaseae</taxon>
        <taxon>Cucumis</taxon>
    </lineage>
</organism>
<sequence>MENEIGHDILKNPRAQDLESALKKVVWPETMLDITPTGKYQLLPHNLNTEAIIWLVFVKKKIMPTRHDNNISMERVMLVYCIMKEILVEVKDGIWSLSILHCIIAIHTKNVKSKRLKIKERCKEVEEVLDGMMTLKNKMRKKYPTETQNQDKEEALISKKGL</sequence>
<protein>
    <submittedName>
        <fullName evidence="2">Uncharacterized protein</fullName>
    </submittedName>
</protein>
<dbReference type="Gramene" id="KGN54872">
    <property type="protein sequence ID" value="KGN54872"/>
    <property type="gene ID" value="Csa_4G569710"/>
</dbReference>
<keyword evidence="3" id="KW-1185">Reference proteome</keyword>
<gene>
    <name evidence="2" type="ORF">Csa_4G569710</name>
</gene>
<feature type="compositionally biased region" description="Basic and acidic residues" evidence="1">
    <location>
        <begin position="149"/>
        <end position="162"/>
    </location>
</feature>
<dbReference type="EMBL" id="CM002925">
    <property type="protein sequence ID" value="KGN54872.1"/>
    <property type="molecule type" value="Genomic_DNA"/>
</dbReference>
<evidence type="ECO:0000313" key="2">
    <source>
        <dbReference type="EMBL" id="KGN54872.1"/>
    </source>
</evidence>
<name>A0A0A0L2P0_CUCSA</name>
<dbReference type="AlphaFoldDB" id="A0A0A0L2P0"/>
<reference evidence="2 3" key="1">
    <citation type="journal article" date="2009" name="Nat. Genet.">
        <title>The genome of the cucumber, Cucumis sativus L.</title>
        <authorList>
            <person name="Huang S."/>
            <person name="Li R."/>
            <person name="Zhang Z."/>
            <person name="Li L."/>
            <person name="Gu X."/>
            <person name="Fan W."/>
            <person name="Lucas W.J."/>
            <person name="Wang X."/>
            <person name="Xie B."/>
            <person name="Ni P."/>
            <person name="Ren Y."/>
            <person name="Zhu H."/>
            <person name="Li J."/>
            <person name="Lin K."/>
            <person name="Jin W."/>
            <person name="Fei Z."/>
            <person name="Li G."/>
            <person name="Staub J."/>
            <person name="Kilian A."/>
            <person name="van der Vossen E.A."/>
            <person name="Wu Y."/>
            <person name="Guo J."/>
            <person name="He J."/>
            <person name="Jia Z."/>
            <person name="Ren Y."/>
            <person name="Tian G."/>
            <person name="Lu Y."/>
            <person name="Ruan J."/>
            <person name="Qian W."/>
            <person name="Wang M."/>
            <person name="Huang Q."/>
            <person name="Li B."/>
            <person name="Xuan Z."/>
            <person name="Cao J."/>
            <person name="Asan"/>
            <person name="Wu Z."/>
            <person name="Zhang J."/>
            <person name="Cai Q."/>
            <person name="Bai Y."/>
            <person name="Zhao B."/>
            <person name="Han Y."/>
            <person name="Li Y."/>
            <person name="Li X."/>
            <person name="Wang S."/>
            <person name="Shi Q."/>
            <person name="Liu S."/>
            <person name="Cho W.K."/>
            <person name="Kim J.Y."/>
            <person name="Xu Y."/>
            <person name="Heller-Uszynska K."/>
            <person name="Miao H."/>
            <person name="Cheng Z."/>
            <person name="Zhang S."/>
            <person name="Wu J."/>
            <person name="Yang Y."/>
            <person name="Kang H."/>
            <person name="Li M."/>
            <person name="Liang H."/>
            <person name="Ren X."/>
            <person name="Shi Z."/>
            <person name="Wen M."/>
            <person name="Jian M."/>
            <person name="Yang H."/>
            <person name="Zhang G."/>
            <person name="Yang Z."/>
            <person name="Chen R."/>
            <person name="Liu S."/>
            <person name="Li J."/>
            <person name="Ma L."/>
            <person name="Liu H."/>
            <person name="Zhou Y."/>
            <person name="Zhao J."/>
            <person name="Fang X."/>
            <person name="Li G."/>
            <person name="Fang L."/>
            <person name="Li Y."/>
            <person name="Liu D."/>
            <person name="Zheng H."/>
            <person name="Zhang Y."/>
            <person name="Qin N."/>
            <person name="Li Z."/>
            <person name="Yang G."/>
            <person name="Yang S."/>
            <person name="Bolund L."/>
            <person name="Kristiansen K."/>
            <person name="Zheng H."/>
            <person name="Li S."/>
            <person name="Zhang X."/>
            <person name="Yang H."/>
            <person name="Wang J."/>
            <person name="Sun R."/>
            <person name="Zhang B."/>
            <person name="Jiang S."/>
            <person name="Wang J."/>
            <person name="Du Y."/>
            <person name="Li S."/>
        </authorList>
    </citation>
    <scope>NUCLEOTIDE SEQUENCE [LARGE SCALE GENOMIC DNA]</scope>
    <source>
        <strain evidence="3">cv. 9930</strain>
    </source>
</reference>
<reference evidence="2 3" key="3">
    <citation type="journal article" date="2010" name="BMC Genomics">
        <title>Transcriptome sequencing and comparative analysis of cucumber flowers with different sex types.</title>
        <authorList>
            <person name="Guo S."/>
            <person name="Zheng Y."/>
            <person name="Joung J.G."/>
            <person name="Liu S."/>
            <person name="Zhang Z."/>
            <person name="Crasta O.R."/>
            <person name="Sobral B.W."/>
            <person name="Xu Y."/>
            <person name="Huang S."/>
            <person name="Fei Z."/>
        </authorList>
    </citation>
    <scope>NUCLEOTIDE SEQUENCE [LARGE SCALE GENOMIC DNA]</scope>
    <source>
        <strain evidence="3">cv. 9930</strain>
    </source>
</reference>
<reference evidence="2 3" key="2">
    <citation type="journal article" date="2009" name="PLoS ONE">
        <title>An integrated genetic and cytogenetic map of the cucumber genome.</title>
        <authorList>
            <person name="Ren Y."/>
            <person name="Zhang Z."/>
            <person name="Liu J."/>
            <person name="Staub J.E."/>
            <person name="Han Y."/>
            <person name="Cheng Z."/>
            <person name="Li X."/>
            <person name="Lu J."/>
            <person name="Miao H."/>
            <person name="Kang H."/>
            <person name="Xie B."/>
            <person name="Gu X."/>
            <person name="Wang X."/>
            <person name="Du Y."/>
            <person name="Jin W."/>
            <person name="Huang S."/>
        </authorList>
    </citation>
    <scope>NUCLEOTIDE SEQUENCE [LARGE SCALE GENOMIC DNA]</scope>
    <source>
        <strain evidence="3">cv. 9930</strain>
    </source>
</reference>
<proteinExistence type="predicted"/>
<reference evidence="2 3" key="4">
    <citation type="journal article" date="2011" name="BMC Genomics">
        <title>RNA-Seq improves annotation of protein-coding genes in the cucumber genome.</title>
        <authorList>
            <person name="Li Z."/>
            <person name="Zhang Z."/>
            <person name="Yan P."/>
            <person name="Huang S."/>
            <person name="Fei Z."/>
            <person name="Lin K."/>
        </authorList>
    </citation>
    <scope>NUCLEOTIDE SEQUENCE [LARGE SCALE GENOMIC DNA]</scope>
    <source>
        <strain evidence="3">cv. 9930</strain>
    </source>
</reference>
<evidence type="ECO:0000256" key="1">
    <source>
        <dbReference type="SAM" id="MobiDB-lite"/>
    </source>
</evidence>